<evidence type="ECO:0000313" key="2">
    <source>
        <dbReference type="Proteomes" id="UP000030147"/>
    </source>
</evidence>
<dbReference type="Proteomes" id="UP000030147">
    <property type="component" value="Unassembled WGS sequence"/>
</dbReference>
<keyword evidence="2" id="KW-1185">Reference proteome</keyword>
<dbReference type="EMBL" id="AVBF01000079">
    <property type="protein sequence ID" value="KGP71170.1"/>
    <property type="molecule type" value="Genomic_DNA"/>
</dbReference>
<comment type="caution">
    <text evidence="1">The sequence shown here is derived from an EMBL/GenBank/DDBJ whole genome shotgun (WGS) entry which is preliminary data.</text>
</comment>
<dbReference type="STRING" id="1385514.N782_20905"/>
<protein>
    <recommendedName>
        <fullName evidence="3">DUF1641 domain-containing protein</fullName>
    </recommendedName>
</protein>
<dbReference type="InterPro" id="IPR012440">
    <property type="entry name" value="DUF1641"/>
</dbReference>
<dbReference type="eggNOG" id="COG2427">
    <property type="taxonomic scope" value="Bacteria"/>
</dbReference>
<dbReference type="OrthoDB" id="147801at2"/>
<organism evidence="1 2">
    <name type="scientific">Pontibacillus yanchengensis Y32</name>
    <dbReference type="NCBI Taxonomy" id="1385514"/>
    <lineage>
        <taxon>Bacteria</taxon>
        <taxon>Bacillati</taxon>
        <taxon>Bacillota</taxon>
        <taxon>Bacilli</taxon>
        <taxon>Bacillales</taxon>
        <taxon>Bacillaceae</taxon>
        <taxon>Pontibacillus</taxon>
    </lineage>
</organism>
<dbReference type="Pfam" id="PF07849">
    <property type="entry name" value="DUF1641"/>
    <property type="match status" value="1"/>
</dbReference>
<reference evidence="1 2" key="1">
    <citation type="journal article" date="2015" name="Stand. Genomic Sci.">
        <title>High quality draft genome sequence of the moderately halophilic bacterium Pontibacillus yanchengensis Y32(T) and comparison among Pontibacillus genomes.</title>
        <authorList>
            <person name="Huang J."/>
            <person name="Qiao Z.X."/>
            <person name="Tang J.W."/>
            <person name="Wang G."/>
        </authorList>
    </citation>
    <scope>NUCLEOTIDE SEQUENCE [LARGE SCALE GENOMIC DNA]</scope>
    <source>
        <strain evidence="1 2">Y32</strain>
    </source>
</reference>
<evidence type="ECO:0008006" key="3">
    <source>
        <dbReference type="Google" id="ProtNLM"/>
    </source>
</evidence>
<accession>A0A0A2TP99</accession>
<dbReference type="PANTHER" id="PTHR38433">
    <property type="match status" value="1"/>
</dbReference>
<name>A0A0A2TP99_9BACI</name>
<gene>
    <name evidence="1" type="ORF">N782_20905</name>
</gene>
<proteinExistence type="predicted"/>
<evidence type="ECO:0000313" key="1">
    <source>
        <dbReference type="EMBL" id="KGP71170.1"/>
    </source>
</evidence>
<sequence>MAKAITKIKRMEMSQEQVRAKKVQKLENEIADNGESLEKAIELIKALDEAGILEALTALVKHKEDAIENIVTEANKERYTKVLENLSGFMFLLGEIDVSKVQELSTRLNQGMEGAIEGSEMEEKTSIMNLAKALRDPEINQGITMTLHFLKGIGRAPEA</sequence>
<dbReference type="PANTHER" id="PTHR38433:SF1">
    <property type="entry name" value="DUF1641 DOMAIN-CONTAINING PROTEIN"/>
    <property type="match status" value="1"/>
</dbReference>
<dbReference type="RefSeq" id="WP_036823664.1">
    <property type="nucleotide sequence ID" value="NZ_AVBF01000079.1"/>
</dbReference>
<dbReference type="AlphaFoldDB" id="A0A0A2TP99"/>